<comment type="caution">
    <text evidence="7">The sequence shown here is derived from an EMBL/GenBank/DDBJ whole genome shotgun (WGS) entry which is preliminary data.</text>
</comment>
<comment type="similarity">
    <text evidence="2">Belongs to the NifW family.</text>
</comment>
<protein>
    <recommendedName>
        <fullName evidence="4">Nitrogenase-stabilizing/protective protein NifW</fullName>
    </recommendedName>
</protein>
<evidence type="ECO:0000256" key="1">
    <source>
        <dbReference type="ARBA" id="ARBA00002247"/>
    </source>
</evidence>
<organism evidence="7 8">
    <name type="scientific">Paraburkholderia caribensis</name>
    <dbReference type="NCBI Taxonomy" id="75105"/>
    <lineage>
        <taxon>Bacteria</taxon>
        <taxon>Pseudomonadati</taxon>
        <taxon>Pseudomonadota</taxon>
        <taxon>Betaproteobacteria</taxon>
        <taxon>Burkholderiales</taxon>
        <taxon>Burkholderiaceae</taxon>
        <taxon>Paraburkholderia</taxon>
    </lineage>
</organism>
<evidence type="ECO:0000256" key="3">
    <source>
        <dbReference type="ARBA" id="ARBA00011284"/>
    </source>
</evidence>
<dbReference type="Proteomes" id="UP001462961">
    <property type="component" value="Unassembled WGS sequence"/>
</dbReference>
<proteinExistence type="inferred from homology"/>
<reference evidence="7 8" key="1">
    <citation type="submission" date="2024-01" db="EMBL/GenBank/DDBJ databases">
        <title>The diversity of rhizobia nodulating Mimosa spp. in eleven states of Brazil covering several biomes is determined by host plant, location, and edaphic factors.</title>
        <authorList>
            <person name="Rouws L."/>
            <person name="Barauna A."/>
            <person name="Beukes C."/>
            <person name="De Faria S.M."/>
            <person name="Gross E."/>
            <person name="Dos Reis Junior F.B."/>
            <person name="Simon M."/>
            <person name="Maluk M."/>
            <person name="Odee D.W."/>
            <person name="Kenicer G."/>
            <person name="Young J.P.W."/>
            <person name="Reis V.M."/>
            <person name="Zilli J."/>
            <person name="James E.K."/>
        </authorList>
    </citation>
    <scope>NUCLEOTIDE SEQUENCE [LARGE SCALE GENOMIC DNA]</scope>
    <source>
        <strain evidence="7 8">JHI1651</strain>
    </source>
</reference>
<evidence type="ECO:0000256" key="5">
    <source>
        <dbReference type="ARBA" id="ARBA00023231"/>
    </source>
</evidence>
<keyword evidence="5" id="KW-0535">Nitrogen fixation</keyword>
<dbReference type="EMBL" id="JAYLVJ010000051">
    <property type="protein sequence ID" value="MEO1758264.1"/>
    <property type="molecule type" value="Genomic_DNA"/>
</dbReference>
<feature type="region of interest" description="Disordered" evidence="6">
    <location>
        <begin position="103"/>
        <end position="122"/>
    </location>
</feature>
<comment type="function">
    <text evidence="1">May protect the nitrogenase Fe-Mo protein from oxidative damage.</text>
</comment>
<evidence type="ECO:0000256" key="6">
    <source>
        <dbReference type="SAM" id="MobiDB-lite"/>
    </source>
</evidence>
<dbReference type="InterPro" id="IPR004893">
    <property type="entry name" value="NifW"/>
</dbReference>
<comment type="subunit">
    <text evidence="3">Homotrimer; associates with NifD.</text>
</comment>
<gene>
    <name evidence="7" type="ORF">VOI32_30555</name>
</gene>
<accession>A0ABV0E4B9</accession>
<evidence type="ECO:0000313" key="8">
    <source>
        <dbReference type="Proteomes" id="UP001462961"/>
    </source>
</evidence>
<evidence type="ECO:0000313" key="7">
    <source>
        <dbReference type="EMBL" id="MEO1758264.1"/>
    </source>
</evidence>
<evidence type="ECO:0000256" key="4">
    <source>
        <dbReference type="ARBA" id="ARBA00016274"/>
    </source>
</evidence>
<dbReference type="RefSeq" id="WP_233445381.1">
    <property type="nucleotide sequence ID" value="NZ_JAKUCO010000043.1"/>
</dbReference>
<evidence type="ECO:0000256" key="2">
    <source>
        <dbReference type="ARBA" id="ARBA00008351"/>
    </source>
</evidence>
<dbReference type="Pfam" id="PF03206">
    <property type="entry name" value="NifW"/>
    <property type="match status" value="1"/>
</dbReference>
<keyword evidence="8" id="KW-1185">Reference proteome</keyword>
<sequence length="148" mass="16263">MAEDVLQFFGIAFDQKVASVGRLHILRRFSPLPIFSATEAVPHDNATTLLTVYQGPRQHAFNISSCPRPLRRTYSSCSKESRDTGPSLSTICKHRCRRVVPPGPECRHARTSSSASQQAPDSALGTTSALMSCCSARDRPQAEDAFRK</sequence>
<name>A0ABV0E4B9_9BURK</name>